<accession>A0ABP6QHY0</accession>
<reference evidence="2" key="1">
    <citation type="journal article" date="2019" name="Int. J. Syst. Evol. Microbiol.">
        <title>The Global Catalogue of Microorganisms (GCM) 10K type strain sequencing project: providing services to taxonomists for standard genome sequencing and annotation.</title>
        <authorList>
            <consortium name="The Broad Institute Genomics Platform"/>
            <consortium name="The Broad Institute Genome Sequencing Center for Infectious Disease"/>
            <person name="Wu L."/>
            <person name="Ma J."/>
        </authorList>
    </citation>
    <scope>NUCLEOTIDE SEQUENCE [LARGE SCALE GENOMIC DNA]</scope>
    <source>
        <strain evidence="2">JCM 9377</strain>
    </source>
</reference>
<evidence type="ECO:0000313" key="2">
    <source>
        <dbReference type="Proteomes" id="UP001501237"/>
    </source>
</evidence>
<dbReference type="RefSeq" id="WP_344832558.1">
    <property type="nucleotide sequence ID" value="NZ_BAAAUV010000013.1"/>
</dbReference>
<sequence length="86" mass="9268">MSTVPKPTLGRIVRYVGKYGIHAPRAAIVSCSLADLMPEGDAPALDSDMHVHLTVFTPSEAGMFPECNIPYSEGGEPGTWSWPPRV</sequence>
<comment type="caution">
    <text evidence="1">The sequence shown here is derived from an EMBL/GenBank/DDBJ whole genome shotgun (WGS) entry which is preliminary data.</text>
</comment>
<dbReference type="EMBL" id="BAAAUV010000013">
    <property type="protein sequence ID" value="GAA3223331.1"/>
    <property type="molecule type" value="Genomic_DNA"/>
</dbReference>
<protein>
    <submittedName>
        <fullName evidence="1">Uncharacterized protein</fullName>
    </submittedName>
</protein>
<proteinExistence type="predicted"/>
<dbReference type="Proteomes" id="UP001501237">
    <property type="component" value="Unassembled WGS sequence"/>
</dbReference>
<gene>
    <name evidence="1" type="ORF">GCM10010468_49790</name>
</gene>
<keyword evidence="2" id="KW-1185">Reference proteome</keyword>
<organism evidence="1 2">
    <name type="scientific">Actinocorallia longicatena</name>
    <dbReference type="NCBI Taxonomy" id="111803"/>
    <lineage>
        <taxon>Bacteria</taxon>
        <taxon>Bacillati</taxon>
        <taxon>Actinomycetota</taxon>
        <taxon>Actinomycetes</taxon>
        <taxon>Streptosporangiales</taxon>
        <taxon>Thermomonosporaceae</taxon>
        <taxon>Actinocorallia</taxon>
    </lineage>
</organism>
<name>A0ABP6QHY0_9ACTN</name>
<evidence type="ECO:0000313" key="1">
    <source>
        <dbReference type="EMBL" id="GAA3223331.1"/>
    </source>
</evidence>